<keyword evidence="8" id="KW-1185">Reference proteome</keyword>
<name>A0AAJ7DVV6_9HYME</name>
<keyword evidence="4" id="KW-0560">Oxidoreductase</keyword>
<dbReference type="Gene3D" id="2.60.120.650">
    <property type="entry name" value="Cupin"/>
    <property type="match status" value="1"/>
</dbReference>
<evidence type="ECO:0000256" key="4">
    <source>
        <dbReference type="ARBA" id="ARBA00023002"/>
    </source>
</evidence>
<evidence type="ECO:0000259" key="7">
    <source>
        <dbReference type="PROSITE" id="PS51184"/>
    </source>
</evidence>
<evidence type="ECO:0000256" key="2">
    <source>
        <dbReference type="ARBA" id="ARBA00004123"/>
    </source>
</evidence>
<dbReference type="InterPro" id="IPR003347">
    <property type="entry name" value="JmjC_dom"/>
</dbReference>
<proteinExistence type="predicted"/>
<dbReference type="AlphaFoldDB" id="A0AAJ7DVV6"/>
<evidence type="ECO:0000313" key="8">
    <source>
        <dbReference type="Proteomes" id="UP000695007"/>
    </source>
</evidence>
<evidence type="ECO:0000256" key="6">
    <source>
        <dbReference type="ARBA" id="ARBA00023242"/>
    </source>
</evidence>
<evidence type="ECO:0000256" key="5">
    <source>
        <dbReference type="ARBA" id="ARBA00023004"/>
    </source>
</evidence>
<dbReference type="KEGG" id="csol:105362552"/>
<organism evidence="8 9">
    <name type="scientific">Ceratosolen solmsi marchali</name>
    <dbReference type="NCBI Taxonomy" id="326594"/>
    <lineage>
        <taxon>Eukaryota</taxon>
        <taxon>Metazoa</taxon>
        <taxon>Ecdysozoa</taxon>
        <taxon>Arthropoda</taxon>
        <taxon>Hexapoda</taxon>
        <taxon>Insecta</taxon>
        <taxon>Pterygota</taxon>
        <taxon>Neoptera</taxon>
        <taxon>Endopterygota</taxon>
        <taxon>Hymenoptera</taxon>
        <taxon>Apocrita</taxon>
        <taxon>Proctotrupomorpha</taxon>
        <taxon>Chalcidoidea</taxon>
        <taxon>Agaonidae</taxon>
        <taxon>Agaoninae</taxon>
        <taxon>Ceratosolen</taxon>
    </lineage>
</organism>
<dbReference type="GeneID" id="105362552"/>
<dbReference type="InterPro" id="IPR041667">
    <property type="entry name" value="Cupin_8"/>
</dbReference>
<reference evidence="9" key="1">
    <citation type="submission" date="2025-08" db="UniProtKB">
        <authorList>
            <consortium name="RefSeq"/>
        </authorList>
    </citation>
    <scope>IDENTIFICATION</scope>
</reference>
<dbReference type="GO" id="GO:0051864">
    <property type="term" value="F:histone H3K36 demethylase activity"/>
    <property type="evidence" value="ECO:0007669"/>
    <property type="project" value="TreeGrafter"/>
</dbReference>
<dbReference type="SMART" id="SM00558">
    <property type="entry name" value="JmjC"/>
    <property type="match status" value="1"/>
</dbReference>
<dbReference type="PANTHER" id="PTHR12461">
    <property type="entry name" value="HYPOXIA-INDUCIBLE FACTOR 1 ALPHA INHIBITOR-RELATED"/>
    <property type="match status" value="1"/>
</dbReference>
<accession>A0AAJ7DVV6</accession>
<gene>
    <name evidence="9" type="primary">LOC105362552</name>
</gene>
<comment type="cofactor">
    <cofactor evidence="1">
        <name>Fe(2+)</name>
        <dbReference type="ChEBI" id="CHEBI:29033"/>
    </cofactor>
</comment>
<dbReference type="SUPFAM" id="SSF51197">
    <property type="entry name" value="Clavaminate synthase-like"/>
    <property type="match status" value="1"/>
</dbReference>
<dbReference type="Proteomes" id="UP000695007">
    <property type="component" value="Unplaced"/>
</dbReference>
<dbReference type="PROSITE" id="PS51184">
    <property type="entry name" value="JMJC"/>
    <property type="match status" value="1"/>
</dbReference>
<keyword evidence="5" id="KW-0408">Iron</keyword>
<comment type="subcellular location">
    <subcellularLocation>
        <location evidence="2">Nucleus</location>
    </subcellularLocation>
</comment>
<dbReference type="RefSeq" id="XP_011498315.1">
    <property type="nucleotide sequence ID" value="XM_011500013.1"/>
</dbReference>
<dbReference type="GO" id="GO:0046872">
    <property type="term" value="F:metal ion binding"/>
    <property type="evidence" value="ECO:0007669"/>
    <property type="project" value="UniProtKB-KW"/>
</dbReference>
<dbReference type="GO" id="GO:0005634">
    <property type="term" value="C:nucleus"/>
    <property type="evidence" value="ECO:0007669"/>
    <property type="project" value="UniProtKB-SubCell"/>
</dbReference>
<sequence length="420" mass="49342">MSEQMLVKHIKWDLLQEDIVCSPNELKFYLTQIFLRLENWYKNNVVSSELKKLKICTKWIESDLLTIEACLDRTWEMLNSGYWKDVPINYRYCYSICTIIKAILLELIAYVEEDSVKLLNTYKEIIQQIDKGILLGAPLPKATNLLPEIAASLNKYCLELTKTDVFNMKIDENIYTTIFPGFTPVPNFIKPSMEKFYCEIFKPKVPALLKDCIDHWKALHLWQDIEYLQRIAGNRTVPIEIGSRYTDDDWTQNLVIFSDFLKTHISSKNDKVGYLAQHPLFDQIPELKDDFSVPDYCSFSDNEDNENLPEINAWFGPNGTVSPLHYDQRNNLLCQVFGYKRIILYSPEDNENVYAYETRLLNNTAKVDPYKPDFEQYPNFRKAKGFMCYLKPGDMLFIPPKWWHHVVGLTPSFSISFWWD</sequence>
<protein>
    <submittedName>
        <fullName evidence="9">Lysine-specific demethylase 8</fullName>
    </submittedName>
</protein>
<feature type="domain" description="JmjC" evidence="7">
    <location>
        <begin position="282"/>
        <end position="420"/>
    </location>
</feature>
<evidence type="ECO:0000256" key="1">
    <source>
        <dbReference type="ARBA" id="ARBA00001954"/>
    </source>
</evidence>
<dbReference type="Pfam" id="PF13621">
    <property type="entry name" value="Cupin_8"/>
    <property type="match status" value="1"/>
</dbReference>
<dbReference type="PANTHER" id="PTHR12461:SF106">
    <property type="entry name" value="BIFUNCTIONAL PEPTIDASE AND ARGINYL-HYDROXYLASE JMJD5"/>
    <property type="match status" value="1"/>
</dbReference>
<evidence type="ECO:0000313" key="9">
    <source>
        <dbReference type="RefSeq" id="XP_011498315.1"/>
    </source>
</evidence>
<evidence type="ECO:0000256" key="3">
    <source>
        <dbReference type="ARBA" id="ARBA00022723"/>
    </source>
</evidence>
<keyword evidence="6" id="KW-0539">Nucleus</keyword>
<keyword evidence="3" id="KW-0479">Metal-binding</keyword>
<dbReference type="CTD" id="38097"/>